<dbReference type="AlphaFoldDB" id="A0A1Q6B263"/>
<dbReference type="Proteomes" id="UP000533284">
    <property type="component" value="Unassembled WGS sequence"/>
</dbReference>
<dbReference type="EMBL" id="CP031546">
    <property type="protein sequence ID" value="AXO05127.1"/>
    <property type="molecule type" value="Genomic_DNA"/>
</dbReference>
<accession>A0A1Q6B263</accession>
<dbReference type="Proteomes" id="UP000306700">
    <property type="component" value="Unassembled WGS sequence"/>
</dbReference>
<dbReference type="EMBL" id="RRNI01000038">
    <property type="protein sequence ID" value="TJH17276.1"/>
    <property type="molecule type" value="Genomic_DNA"/>
</dbReference>
<protein>
    <submittedName>
        <fullName evidence="9">Uncharacterized protein</fullName>
    </submittedName>
</protein>
<evidence type="ECO:0000313" key="9">
    <source>
        <dbReference type="EMBL" id="TJH17276.1"/>
    </source>
</evidence>
<organism evidence="9 16">
    <name type="scientific">Escherichia coli</name>
    <dbReference type="NCBI Taxonomy" id="562"/>
    <lineage>
        <taxon>Bacteria</taxon>
        <taxon>Pseudomonadati</taxon>
        <taxon>Pseudomonadota</taxon>
        <taxon>Gammaproteobacteria</taxon>
        <taxon>Enterobacterales</taxon>
        <taxon>Enterobacteriaceae</taxon>
        <taxon>Escherichia</taxon>
    </lineage>
</organism>
<dbReference type="Proteomes" id="UP000197270">
    <property type="component" value="Unassembled WGS sequence"/>
</dbReference>
<dbReference type="EMBL" id="CP024092">
    <property type="protein sequence ID" value="ATP24005.1"/>
    <property type="molecule type" value="Genomic_DNA"/>
</dbReference>
<reference evidence="6 17" key="10">
    <citation type="submission" date="2019-08" db="EMBL/GenBank/DDBJ databases">
        <title>Identification of Water Treatment Resistant and Multidrug Resistant Urinary Pathogenic Escherichia coli in Wastewater.</title>
        <authorList>
            <person name="Neumann N."/>
        </authorList>
    </citation>
    <scope>NUCLEOTIDE SEQUENCE [LARGE SCALE GENOMIC DNA]</scope>
    <source>
        <strain evidence="6 17">WU2356</strain>
    </source>
</reference>
<dbReference type="EMBL" id="VOTT01000408">
    <property type="protein sequence ID" value="MPU50452.1"/>
    <property type="molecule type" value="Genomic_DNA"/>
</dbReference>
<reference evidence="9 16" key="7">
    <citation type="submission" date="2018-12" db="EMBL/GenBank/DDBJ databases">
        <title>Food and Water Safety Consortium.</title>
        <authorList>
            <person name="Tyson S."/>
            <person name="Peterson C.-L."/>
            <person name="Olson A."/>
            <person name="Tyler S."/>
            <person name="Cabral J."/>
            <person name="Lynch T."/>
            <person name="Knox N."/>
            <person name="Van Domselaar G."/>
            <person name="Graham M."/>
        </authorList>
    </citation>
    <scope>NUCLEOTIDE SEQUENCE [LARGE SCALE GENOMIC DNA]</scope>
    <source>
        <strain evidence="9 16">FWSEC0384</strain>
    </source>
</reference>
<gene>
    <name evidence="9" type="ORF">C9160_23080</name>
    <name evidence="7" type="ORF">CCS08_03745</name>
    <name evidence="1" type="ORF">CQ842_10545</name>
    <name evidence="2" type="ORF">CR538_24375</name>
    <name evidence="8" type="ORF">CWS33_22645</name>
    <name evidence="10" type="ORF">D4N09_29085</name>
    <name evidence="3" type="ORF">DS732_01385</name>
    <name evidence="5" type="ORF">E5H86_20315</name>
    <name evidence="4" type="ORF">FJQ40_17825</name>
    <name evidence="6" type="ORF">FVB16_16750</name>
</gene>
<evidence type="ECO:0000313" key="19">
    <source>
        <dbReference type="Proteomes" id="UP000531916"/>
    </source>
</evidence>
<dbReference type="Proteomes" id="UP000233549">
    <property type="component" value="Unassembled WGS sequence"/>
</dbReference>
<sequence>MGSLPRLQSATLRRRIRRLRHIRQKFVSILVSLNLTPNQNHYLSHSFLSLCLLYLHTPHKNHIFNTSINTYFN</sequence>
<evidence type="ECO:0000313" key="3">
    <source>
        <dbReference type="EMBL" id="AXO05127.1"/>
    </source>
</evidence>
<reference evidence="1 12" key="2">
    <citation type="submission" date="2017-10" db="EMBL/GenBank/DDBJ databases">
        <title>Genome and in vitro analysis of Escherichia coli resistant to antibiotic.</title>
        <authorList>
            <person name="Pereira U.P."/>
            <person name="Facimoto C.T."/>
            <person name="Campos P.A."/>
            <person name="Araujo B.F."/>
            <person name="Royer S."/>
            <person name="Goncalves I.R."/>
            <person name="Ferreira M.L."/>
            <person name="Gontijo P."/>
            <person name="Ribas R.M."/>
        </authorList>
    </citation>
    <scope>NUCLEOTIDE SEQUENCE [LARGE SCALE GENOMIC DNA]</scope>
    <source>
        <strain evidence="1 12">UFU_EC98</strain>
    </source>
</reference>
<evidence type="ECO:0000313" key="20">
    <source>
        <dbReference type="Proteomes" id="UP000533284"/>
    </source>
</evidence>
<accession>A0A2A2XJ99</accession>
<name>A0A1Q6B263_ECOLX</name>
<evidence type="ECO:0000313" key="16">
    <source>
        <dbReference type="Proteomes" id="UP000306700"/>
    </source>
</evidence>
<reference evidence="2 14" key="3">
    <citation type="submission" date="2017-10" db="EMBL/GenBank/DDBJ databases">
        <title>mcr-1 positive E.coli isolates in China.</title>
        <authorList>
            <person name="Li B."/>
            <person name="Wang X."/>
        </authorList>
    </citation>
    <scope>NUCLEOTIDE SEQUENCE [LARGE SCALE GENOMIC DNA]</scope>
    <source>
        <strain evidence="2 14">14EC029</strain>
    </source>
</reference>
<evidence type="ECO:0000313" key="13">
    <source>
        <dbReference type="Proteomes" id="UP000233549"/>
    </source>
</evidence>
<dbReference type="Proteomes" id="UP000531916">
    <property type="component" value="Unassembled WGS sequence"/>
</dbReference>
<evidence type="ECO:0000313" key="1">
    <source>
        <dbReference type="EMBL" id="ATP24005.1"/>
    </source>
</evidence>
<reference evidence="3 15" key="5">
    <citation type="submission" date="2018-08" db="EMBL/GenBank/DDBJ databases">
        <title>Complete genome sequencing and genomic characterization of five Escherichia coli strains co-producing MCR-1 and ESBLs from different origins in China.</title>
        <authorList>
            <person name="Bai L."/>
        </authorList>
    </citation>
    <scope>NUCLEOTIDE SEQUENCE [LARGE SCALE GENOMIC DNA]</scope>
    <source>
        <strain evidence="3">Cq9</strain>
        <strain evidence="15">cq9</strain>
    </source>
</reference>
<dbReference type="EMBL" id="PITP01000030">
    <property type="protein sequence ID" value="PKD86818.1"/>
    <property type="molecule type" value="Genomic_DNA"/>
</dbReference>
<dbReference type="Proteomes" id="UP000234238">
    <property type="component" value="Chromosome"/>
</dbReference>
<reference evidence="4 20" key="9">
    <citation type="submission" date="2019-06" db="EMBL/GenBank/DDBJ databases">
        <authorList>
            <consortium name="GenomeTrakr network: Whole genome sequencing for foodborne pathogen traceback"/>
        </authorList>
    </citation>
    <scope>NUCLEOTIDE SEQUENCE [LARGE SCALE GENOMIC DNA]</scope>
    <source>
        <strain evidence="4 20">PSU-1847</strain>
    </source>
</reference>
<dbReference type="EMBL" id="AASDBN010000039">
    <property type="protein sequence ID" value="EFB1699249.1"/>
    <property type="molecule type" value="Genomic_DNA"/>
</dbReference>
<dbReference type="EMBL" id="NHTF01000010">
    <property type="protein sequence ID" value="OWW56719.1"/>
    <property type="molecule type" value="Genomic_DNA"/>
</dbReference>
<dbReference type="EMBL" id="QYOH01000425">
    <property type="protein sequence ID" value="TXU22808.1"/>
    <property type="molecule type" value="Genomic_DNA"/>
</dbReference>
<evidence type="ECO:0000313" key="7">
    <source>
        <dbReference type="EMBL" id="OWW56719.1"/>
    </source>
</evidence>
<evidence type="ECO:0000313" key="5">
    <source>
        <dbReference type="EMBL" id="EFC2248109.1"/>
    </source>
</evidence>
<dbReference type="Proteomes" id="UP000256244">
    <property type="component" value="Chromosome"/>
</dbReference>
<evidence type="ECO:0000313" key="12">
    <source>
        <dbReference type="Proteomes" id="UP000225264"/>
    </source>
</evidence>
<reference evidence="8 13" key="4">
    <citation type="submission" date="2017-12" db="EMBL/GenBank/DDBJ databases">
        <title>Rapid rising of carbapenem-resistant Enterobacteriaceae(CRE) and emergence of colistin resistance genemcr-1 in CRE in the hospital of Henan, China.</title>
        <authorList>
            <person name="Sun Q."/>
            <person name="Zhang R."/>
            <person name="Li Y."/>
            <person name="Shen Y."/>
            <person name="Zhang Y."/>
            <person name="Yang J."/>
            <person name="Shu L."/>
            <person name="Zhou H."/>
            <person name="Wang Y."/>
            <person name="Wang B."/>
            <person name="Shen Z."/>
        </authorList>
    </citation>
    <scope>NUCLEOTIDE SEQUENCE [LARGE SCALE GENOMIC DNA]</scope>
    <source>
        <strain evidence="8 13">3512</strain>
    </source>
</reference>
<dbReference type="EMBL" id="CP024141">
    <property type="protein sequence ID" value="AUK03280.1"/>
    <property type="molecule type" value="Genomic_DNA"/>
</dbReference>
<dbReference type="Proteomes" id="UP000460654">
    <property type="component" value="Unassembled WGS sequence"/>
</dbReference>
<reference evidence="5 19" key="8">
    <citation type="submission" date="2019-04" db="EMBL/GenBank/DDBJ databases">
        <authorList>
            <consortium name="NARMS: The National Antimicrobial Resistance Monitoring System"/>
        </authorList>
    </citation>
    <scope>NUCLEOTIDE SEQUENCE [LARGE SCALE GENOMIC DNA]</scope>
    <source>
        <strain evidence="5 19">FSIS11919500</strain>
    </source>
</reference>
<reference evidence="7 11" key="1">
    <citation type="submission" date="2017-05" db="EMBL/GenBank/DDBJ databases">
        <title>Sequencing of Escherichia coli that cause persistent and transient Mastitis.</title>
        <authorList>
            <person name="Thacker T.C."/>
            <person name="Lippolis J.D."/>
            <person name="Brunelle B.W."/>
            <person name="Casey T.A."/>
            <person name="Reinhardt T.A."/>
            <person name="Sacco R.E."/>
            <person name="Holman D.B."/>
        </authorList>
    </citation>
    <scope>NUCLEOTIDE SEQUENCE [LARGE SCALE GENOMIC DNA]</scope>
    <source>
        <strain evidence="7 11">ECA-B</strain>
    </source>
</reference>
<evidence type="ECO:0000313" key="8">
    <source>
        <dbReference type="EMBL" id="PKD86818.1"/>
    </source>
</evidence>
<evidence type="ECO:0000313" key="4">
    <source>
        <dbReference type="EMBL" id="EFB1699249.1"/>
    </source>
</evidence>
<reference evidence="10 18" key="6">
    <citation type="submission" date="2018-09" db="EMBL/GenBank/DDBJ databases">
        <title>Persistent metagenomic signatures of early life antibiotic treatment in the infant gut microbiota and resistome.</title>
        <authorList>
            <person name="Gasparrini A.J."/>
        </authorList>
    </citation>
    <scope>NUCLEOTIDE SEQUENCE [LARGE SCALE GENOMIC DNA]</scope>
    <source>
        <strain evidence="10 18">T0181B.E-10</strain>
    </source>
</reference>
<evidence type="ECO:0000313" key="15">
    <source>
        <dbReference type="Proteomes" id="UP000256244"/>
    </source>
</evidence>
<evidence type="ECO:0000313" key="6">
    <source>
        <dbReference type="EMBL" id="MPU50452.1"/>
    </source>
</evidence>
<dbReference type="EMBL" id="AASEPP010000039">
    <property type="protein sequence ID" value="EFC2248109.1"/>
    <property type="molecule type" value="Genomic_DNA"/>
</dbReference>
<evidence type="ECO:0000313" key="10">
    <source>
        <dbReference type="EMBL" id="TXU22808.1"/>
    </source>
</evidence>
<evidence type="ECO:0000313" key="14">
    <source>
        <dbReference type="Proteomes" id="UP000234238"/>
    </source>
</evidence>
<proteinExistence type="predicted"/>
<dbReference type="Proteomes" id="UP000392867">
    <property type="component" value="Unassembled WGS sequence"/>
</dbReference>
<evidence type="ECO:0000313" key="18">
    <source>
        <dbReference type="Proteomes" id="UP000460654"/>
    </source>
</evidence>
<evidence type="ECO:0000313" key="2">
    <source>
        <dbReference type="EMBL" id="AUK03280.1"/>
    </source>
</evidence>
<evidence type="ECO:0000313" key="11">
    <source>
        <dbReference type="Proteomes" id="UP000197270"/>
    </source>
</evidence>
<evidence type="ECO:0000313" key="17">
    <source>
        <dbReference type="Proteomes" id="UP000392867"/>
    </source>
</evidence>